<gene>
    <name evidence="2" type="ORF">AVDCRST_MAG05-331</name>
</gene>
<evidence type="ECO:0000313" key="2">
    <source>
        <dbReference type="EMBL" id="CAA9468648.1"/>
    </source>
</evidence>
<organism evidence="2">
    <name type="scientific">uncultured Rubrobacteraceae bacterium</name>
    <dbReference type="NCBI Taxonomy" id="349277"/>
    <lineage>
        <taxon>Bacteria</taxon>
        <taxon>Bacillati</taxon>
        <taxon>Actinomycetota</taxon>
        <taxon>Rubrobacteria</taxon>
        <taxon>Rubrobacterales</taxon>
        <taxon>Rubrobacteraceae</taxon>
        <taxon>environmental samples</taxon>
    </lineage>
</organism>
<dbReference type="InterPro" id="IPR000600">
    <property type="entry name" value="ROK"/>
</dbReference>
<dbReference type="PROSITE" id="PS01125">
    <property type="entry name" value="ROK"/>
    <property type="match status" value="1"/>
</dbReference>
<accession>A0A6J4RAH8</accession>
<dbReference type="AlphaFoldDB" id="A0A6J4RAH8"/>
<dbReference type="Pfam" id="PF00480">
    <property type="entry name" value="ROK"/>
    <property type="match status" value="1"/>
</dbReference>
<evidence type="ECO:0000256" key="1">
    <source>
        <dbReference type="ARBA" id="ARBA00006479"/>
    </source>
</evidence>
<name>A0A6J4RAH8_9ACTN</name>
<dbReference type="SUPFAM" id="SSF46785">
    <property type="entry name" value="Winged helix' DNA-binding domain"/>
    <property type="match status" value="1"/>
</dbReference>
<dbReference type="InterPro" id="IPR036388">
    <property type="entry name" value="WH-like_DNA-bd_sf"/>
</dbReference>
<protein>
    <submittedName>
        <fullName evidence="2">Mlc, transcriptional repressor of MalT (The transcriptional activator of maltose regulon) and manXYZ operon</fullName>
    </submittedName>
</protein>
<dbReference type="SUPFAM" id="SSF53067">
    <property type="entry name" value="Actin-like ATPase domain"/>
    <property type="match status" value="1"/>
</dbReference>
<dbReference type="Gene3D" id="3.30.420.40">
    <property type="match status" value="2"/>
</dbReference>
<dbReference type="PANTHER" id="PTHR18964:SF173">
    <property type="entry name" value="GLUCOKINASE"/>
    <property type="match status" value="1"/>
</dbReference>
<dbReference type="InterPro" id="IPR036390">
    <property type="entry name" value="WH_DNA-bd_sf"/>
</dbReference>
<dbReference type="EMBL" id="CADCVM010000043">
    <property type="protein sequence ID" value="CAA9468648.1"/>
    <property type="molecule type" value="Genomic_DNA"/>
</dbReference>
<dbReference type="InterPro" id="IPR043129">
    <property type="entry name" value="ATPase_NBD"/>
</dbReference>
<dbReference type="InterPro" id="IPR049874">
    <property type="entry name" value="ROK_cs"/>
</dbReference>
<reference evidence="2" key="1">
    <citation type="submission" date="2020-02" db="EMBL/GenBank/DDBJ databases">
        <authorList>
            <person name="Meier V. D."/>
        </authorList>
    </citation>
    <scope>NUCLEOTIDE SEQUENCE</scope>
    <source>
        <strain evidence="2">AVDCRST_MAG05</strain>
    </source>
</reference>
<dbReference type="PANTHER" id="PTHR18964">
    <property type="entry name" value="ROK (REPRESSOR, ORF, KINASE) FAMILY"/>
    <property type="match status" value="1"/>
</dbReference>
<sequence length="407" mass="41927">MAELTGRGYPLVEDRIQAGIMLHARKVERPVSRSEMAEVLGVSRSKVSMEVGRLIELGLLVEDGLAESDGGRRSSLLRIPRSAGLIACVDLGATSTDVALATLGGEILAHTDEPSDIKDGPRVVLDRAKELLAGLLLDEGAGPRDVLAVGVGVPGPVEQASGLLKSPPIMPGWDGFPIRSVFADEYAAPVFVDNDVNVMALGEHRGGVARGVDNVLFVKIGTGIGGAIIADGRLYRGTQGCAGDIGHICADPDGPVCPCGNRGCLEAMAGAPAIAARAERCARSGASAVLQQRLEERGRLDARDVGAAAALGDQHALDIIRESGRTVGRVIATLVSTLNPSLVIVGGDVANIGHALLAEIRSAVYRRSLPLATRNLPVVPSELDGMAGVSGASVLAAEGVLQRAGTV</sequence>
<proteinExistence type="inferred from homology"/>
<comment type="similarity">
    <text evidence="1">Belongs to the ROK (NagC/XylR) family.</text>
</comment>
<dbReference type="Gene3D" id="1.10.10.10">
    <property type="entry name" value="Winged helix-like DNA-binding domain superfamily/Winged helix DNA-binding domain"/>
    <property type="match status" value="1"/>
</dbReference>